<keyword evidence="2" id="KW-1185">Reference proteome</keyword>
<dbReference type="Proteomes" id="UP001172386">
    <property type="component" value="Unassembled WGS sequence"/>
</dbReference>
<evidence type="ECO:0000313" key="1">
    <source>
        <dbReference type="EMBL" id="KAJ9653723.1"/>
    </source>
</evidence>
<dbReference type="EMBL" id="JAPDRQ010000143">
    <property type="protein sequence ID" value="KAJ9653723.1"/>
    <property type="molecule type" value="Genomic_DNA"/>
</dbReference>
<organism evidence="1 2">
    <name type="scientific">Neophaeococcomyces mojaviensis</name>
    <dbReference type="NCBI Taxonomy" id="3383035"/>
    <lineage>
        <taxon>Eukaryota</taxon>
        <taxon>Fungi</taxon>
        <taxon>Dikarya</taxon>
        <taxon>Ascomycota</taxon>
        <taxon>Pezizomycotina</taxon>
        <taxon>Eurotiomycetes</taxon>
        <taxon>Chaetothyriomycetidae</taxon>
        <taxon>Chaetothyriales</taxon>
        <taxon>Chaetothyriales incertae sedis</taxon>
        <taxon>Neophaeococcomyces</taxon>
    </lineage>
</organism>
<name>A0ACC3A107_9EURO</name>
<gene>
    <name evidence="1" type="ORF">H2198_007121</name>
</gene>
<comment type="caution">
    <text evidence="1">The sequence shown here is derived from an EMBL/GenBank/DDBJ whole genome shotgun (WGS) entry which is preliminary data.</text>
</comment>
<accession>A0ACC3A107</accession>
<evidence type="ECO:0000313" key="2">
    <source>
        <dbReference type="Proteomes" id="UP001172386"/>
    </source>
</evidence>
<proteinExistence type="predicted"/>
<reference evidence="1" key="1">
    <citation type="submission" date="2022-10" db="EMBL/GenBank/DDBJ databases">
        <title>Culturing micro-colonial fungi from biological soil crusts in the Mojave desert and describing Neophaeococcomyces mojavensis, and introducing the new genera and species Taxawa tesnikishii.</title>
        <authorList>
            <person name="Kurbessoian T."/>
            <person name="Stajich J.E."/>
        </authorList>
    </citation>
    <scope>NUCLEOTIDE SEQUENCE</scope>
    <source>
        <strain evidence="1">JES_112</strain>
    </source>
</reference>
<sequence length="280" mass="32393">MSQTQTQQVPHLHVANLAAVSVVDPLESREHNCPICMEDIPEDFWKEGEVLRYGEFWQHDSCGACWHSECARTWLKASCLCSWCRQCLRGHIDHRLPSRTFPRIDRREDGPYGRWMRYWADRSNRRVELEATAFEQQPGYTAQQEFREAVVQAQFVQQQRWRDALARLREAVRSNVDVLPHSSITTHGPPRVPGSSQAIIGNNVENFEARHQSLQAVGGWNALAARNSDRAVTNVQFENEWAQANAQFEAAVRAARRTLATRREDDLRRDEWEEDPSNPF</sequence>
<protein>
    <submittedName>
        <fullName evidence="1">Uncharacterized protein</fullName>
    </submittedName>
</protein>